<organism evidence="2 3">
    <name type="scientific">Geobacillus proteiniphilus</name>
    <dbReference type="NCBI Taxonomy" id="860353"/>
    <lineage>
        <taxon>Bacteria</taxon>
        <taxon>Bacillati</taxon>
        <taxon>Bacillota</taxon>
        <taxon>Bacilli</taxon>
        <taxon>Bacillales</taxon>
        <taxon>Anoxybacillaceae</taxon>
        <taxon>Geobacillus</taxon>
    </lineage>
</organism>
<name>A0A1Q5SK44_9BACL</name>
<evidence type="ECO:0000256" key="1">
    <source>
        <dbReference type="SAM" id="Phobius"/>
    </source>
</evidence>
<reference evidence="2 3" key="1">
    <citation type="submission" date="2016-11" db="EMBL/GenBank/DDBJ databases">
        <authorList>
            <person name="Kadnikov V."/>
            <person name="Nazina T."/>
        </authorList>
    </citation>
    <scope>NUCLEOTIDE SEQUENCE [LARGE SCALE GENOMIC DNA]</scope>
    <source>
        <strain evidence="2 3">1017</strain>
    </source>
</reference>
<dbReference type="EMBL" id="MQMG01000080">
    <property type="protein sequence ID" value="OKO88235.1"/>
    <property type="molecule type" value="Genomic_DNA"/>
</dbReference>
<evidence type="ECO:0000313" key="2">
    <source>
        <dbReference type="EMBL" id="OKO88235.1"/>
    </source>
</evidence>
<keyword evidence="1" id="KW-1133">Transmembrane helix</keyword>
<evidence type="ECO:0000313" key="3">
    <source>
        <dbReference type="Proteomes" id="UP000186030"/>
    </source>
</evidence>
<gene>
    <name evidence="2" type="ORF">BRO54_3710</name>
</gene>
<keyword evidence="1" id="KW-0812">Transmembrane</keyword>
<sequence>MYIEYRSIRTAVLLYMLFRLLLLRSNHLCVPIFHFFFLLFVFDKCCFYSNI</sequence>
<keyword evidence="1" id="KW-0472">Membrane</keyword>
<protein>
    <submittedName>
        <fullName evidence="2">Uncharacterized protein</fullName>
    </submittedName>
</protein>
<comment type="caution">
    <text evidence="2">The sequence shown here is derived from an EMBL/GenBank/DDBJ whole genome shotgun (WGS) entry which is preliminary data.</text>
</comment>
<feature type="transmembrane region" description="Helical" evidence="1">
    <location>
        <begin position="21"/>
        <end position="42"/>
    </location>
</feature>
<reference evidence="3" key="2">
    <citation type="submission" date="2017-01" db="EMBL/GenBank/DDBJ databases">
        <title>Genome sequencing and annotation of Geobacillus sp. 1017, a Hydrocarbon-Oxidizing Thermophilic Bacterium Isolated from a Heavy Oil Reservoir (China).</title>
        <authorList>
            <person name="Kadnikov V.V."/>
            <person name="Mardanov A.V."/>
            <person name="Poltaraus A.B."/>
            <person name="Sokolova D.S."/>
            <person name="Semenova E.M."/>
            <person name="Ravin N.V."/>
            <person name="Tourova T.P."/>
            <person name="Nazina T.N."/>
        </authorList>
    </citation>
    <scope>NUCLEOTIDE SEQUENCE [LARGE SCALE GENOMIC DNA]</scope>
    <source>
        <strain evidence="3">1017</strain>
    </source>
</reference>
<dbReference type="AlphaFoldDB" id="A0A1Q5SK44"/>
<accession>A0A1Q5SK44</accession>
<proteinExistence type="predicted"/>
<dbReference type="Proteomes" id="UP000186030">
    <property type="component" value="Unassembled WGS sequence"/>
</dbReference>